<gene>
    <name evidence="3" type="ORF">GTW09_02100</name>
</gene>
<dbReference type="NCBIfam" id="NF006598">
    <property type="entry name" value="PRK09135.1"/>
    <property type="match status" value="1"/>
</dbReference>
<dbReference type="EMBL" id="JAAAWP010000001">
    <property type="protein sequence ID" value="NDW20323.1"/>
    <property type="molecule type" value="Genomic_DNA"/>
</dbReference>
<dbReference type="PRINTS" id="PR00081">
    <property type="entry name" value="GDHRDH"/>
</dbReference>
<dbReference type="InterPro" id="IPR002347">
    <property type="entry name" value="SDR_fam"/>
</dbReference>
<dbReference type="SUPFAM" id="SSF51735">
    <property type="entry name" value="NAD(P)-binding Rossmann-fold domains"/>
    <property type="match status" value="1"/>
</dbReference>
<dbReference type="Gene3D" id="3.40.50.720">
    <property type="entry name" value="NAD(P)-binding Rossmann-like Domain"/>
    <property type="match status" value="1"/>
</dbReference>
<dbReference type="PRINTS" id="PR00080">
    <property type="entry name" value="SDRFAMILY"/>
</dbReference>
<dbReference type="CDD" id="cd05357">
    <property type="entry name" value="PR_SDR_c"/>
    <property type="match status" value="1"/>
</dbReference>
<dbReference type="Pfam" id="PF13561">
    <property type="entry name" value="adh_short_C2"/>
    <property type="match status" value="1"/>
</dbReference>
<organism evidence="3 4">
    <name type="scientific">Alteromonas hispanica</name>
    <dbReference type="NCBI Taxonomy" id="315421"/>
    <lineage>
        <taxon>Bacteria</taxon>
        <taxon>Pseudomonadati</taxon>
        <taxon>Pseudomonadota</taxon>
        <taxon>Gammaproteobacteria</taxon>
        <taxon>Alteromonadales</taxon>
        <taxon>Alteromonadaceae</taxon>
        <taxon>Alteromonas/Salinimonas group</taxon>
        <taxon>Alteromonas</taxon>
    </lineage>
</organism>
<dbReference type="PANTHER" id="PTHR43639:SF1">
    <property type="entry name" value="SHORT-CHAIN DEHYDROGENASE_REDUCTASE FAMILY PROTEIN"/>
    <property type="match status" value="1"/>
</dbReference>
<dbReference type="FunFam" id="3.40.50.720:FF:000084">
    <property type="entry name" value="Short-chain dehydrogenase reductase"/>
    <property type="match status" value="1"/>
</dbReference>
<comment type="similarity">
    <text evidence="1">Belongs to the short-chain dehydrogenases/reductases (SDR) family.</text>
</comment>
<keyword evidence="4" id="KW-1185">Reference proteome</keyword>
<dbReference type="EC" id="1.5.1.33" evidence="3"/>
<sequence length="249" mass="26853">MEDKAPVALVTGAAKRIGATIVRRLHANGYRVVVHYSSSYEEANSLVNKLNHSRPNSAISLQGNLCDSSHIDAIAERSVEAWGRLDVLVNNASSFYPTPMGEITEDDWSSLVGSNTKGPLFLSQALVPALQQTGGCIINMVDMHLDRPLPKHSVYLLAKAGLASLTRSMAIELAPQVRINGIAPGAILWPERDMDELAKQRLIDSVPLQQLGSPDDIADALSFLVSASYVTGQIIYVDGGRSLYTSAEI</sequence>
<evidence type="ECO:0000313" key="4">
    <source>
        <dbReference type="Proteomes" id="UP000478837"/>
    </source>
</evidence>
<proteinExistence type="inferred from homology"/>
<evidence type="ECO:0000313" key="3">
    <source>
        <dbReference type="EMBL" id="NDW20323.1"/>
    </source>
</evidence>
<comment type="caution">
    <text evidence="3">The sequence shown here is derived from an EMBL/GenBank/DDBJ whole genome shotgun (WGS) entry which is preliminary data.</text>
</comment>
<dbReference type="GO" id="GO:0047040">
    <property type="term" value="F:pteridine reductase activity"/>
    <property type="evidence" value="ECO:0007669"/>
    <property type="project" value="UniProtKB-EC"/>
</dbReference>
<evidence type="ECO:0000256" key="2">
    <source>
        <dbReference type="ARBA" id="ARBA00023002"/>
    </source>
</evidence>
<dbReference type="AlphaFoldDB" id="A0A6L9MR19"/>
<protein>
    <submittedName>
        <fullName evidence="3">Pteridine reductase</fullName>
        <ecNumber evidence="3">1.5.1.33</ecNumber>
    </submittedName>
</protein>
<dbReference type="InterPro" id="IPR036291">
    <property type="entry name" value="NAD(P)-bd_dom_sf"/>
</dbReference>
<dbReference type="Proteomes" id="UP000478837">
    <property type="component" value="Unassembled WGS sequence"/>
</dbReference>
<dbReference type="PANTHER" id="PTHR43639">
    <property type="entry name" value="OXIDOREDUCTASE, SHORT-CHAIN DEHYDROGENASE/REDUCTASE FAMILY (AFU_ORTHOLOGUE AFUA_5G02870)"/>
    <property type="match status" value="1"/>
</dbReference>
<dbReference type="RefSeq" id="WP_163109644.1">
    <property type="nucleotide sequence ID" value="NZ_JAAAWP010000001.1"/>
</dbReference>
<reference evidence="3 4" key="1">
    <citation type="submission" date="2020-01" db="EMBL/GenBank/DDBJ databases">
        <title>Genomes of bacteria type strains.</title>
        <authorList>
            <person name="Chen J."/>
            <person name="Zhu S."/>
            <person name="Yang J."/>
        </authorList>
    </citation>
    <scope>NUCLEOTIDE SEQUENCE [LARGE SCALE GENOMIC DNA]</scope>
    <source>
        <strain evidence="3 4">LMG 22958</strain>
    </source>
</reference>
<name>A0A6L9MR19_9ALTE</name>
<evidence type="ECO:0000256" key="1">
    <source>
        <dbReference type="ARBA" id="ARBA00006484"/>
    </source>
</evidence>
<keyword evidence="2 3" id="KW-0560">Oxidoreductase</keyword>
<accession>A0A6L9MR19</accession>